<evidence type="ECO:0000259" key="1">
    <source>
        <dbReference type="Pfam" id="PF12728"/>
    </source>
</evidence>
<dbReference type="SUPFAM" id="SSF46955">
    <property type="entry name" value="Putative DNA-binding domain"/>
    <property type="match status" value="1"/>
</dbReference>
<feature type="domain" description="Helix-turn-helix" evidence="1">
    <location>
        <begin position="16"/>
        <end position="67"/>
    </location>
</feature>
<evidence type="ECO:0000313" key="2">
    <source>
        <dbReference type="EMBL" id="PWF44021.1"/>
    </source>
</evidence>
<proteinExistence type="predicted"/>
<dbReference type="OrthoDB" id="5609458at2"/>
<dbReference type="RefSeq" id="WP_106759126.1">
    <property type="nucleotide sequence ID" value="NZ_PXWF02000272.1"/>
</dbReference>
<dbReference type="InterPro" id="IPR041657">
    <property type="entry name" value="HTH_17"/>
</dbReference>
<dbReference type="EMBL" id="PXWF02000272">
    <property type="protein sequence ID" value="PWF44021.1"/>
    <property type="molecule type" value="Genomic_DNA"/>
</dbReference>
<organism evidence="2 3">
    <name type="scientific">Massilia glaciei</name>
    <dbReference type="NCBI Taxonomy" id="1524097"/>
    <lineage>
        <taxon>Bacteria</taxon>
        <taxon>Pseudomonadati</taxon>
        <taxon>Pseudomonadota</taxon>
        <taxon>Betaproteobacteria</taxon>
        <taxon>Burkholderiales</taxon>
        <taxon>Oxalobacteraceae</taxon>
        <taxon>Telluria group</taxon>
        <taxon>Massilia</taxon>
    </lineage>
</organism>
<dbReference type="Proteomes" id="UP000241421">
    <property type="component" value="Unassembled WGS sequence"/>
</dbReference>
<comment type="caution">
    <text evidence="2">The sequence shown here is derived from an EMBL/GenBank/DDBJ whole genome shotgun (WGS) entry which is preliminary data.</text>
</comment>
<dbReference type="GO" id="GO:0003677">
    <property type="term" value="F:DNA binding"/>
    <property type="evidence" value="ECO:0007669"/>
    <property type="project" value="UniProtKB-KW"/>
</dbReference>
<dbReference type="InterPro" id="IPR009061">
    <property type="entry name" value="DNA-bd_dom_put_sf"/>
</dbReference>
<name>A0A2U2HGG7_9BURK</name>
<keyword evidence="3" id="KW-1185">Reference proteome</keyword>
<reference evidence="2 3" key="1">
    <citation type="submission" date="2018-04" db="EMBL/GenBank/DDBJ databases">
        <title>Massilia violaceinigra sp. nov., a novel purple-pigmented bacterium isolated from Tianshan glacier, Xinjiang, China.</title>
        <authorList>
            <person name="Wang H."/>
        </authorList>
    </citation>
    <scope>NUCLEOTIDE SEQUENCE [LARGE SCALE GENOMIC DNA]</scope>
    <source>
        <strain evidence="2 3">B448-2</strain>
    </source>
</reference>
<keyword evidence="2" id="KW-0238">DNA-binding</keyword>
<gene>
    <name evidence="2" type="ORF">C7C56_019995</name>
</gene>
<sequence>MNIAPIASTTQQPGPLLSRKDAAHYLGLAPQTLAQWVVSRRHQLPYVSIGRKAMYRKADLDAFITANTHGANAIAVKGSLQ</sequence>
<accession>A0A2U2HGG7</accession>
<dbReference type="AlphaFoldDB" id="A0A2U2HGG7"/>
<evidence type="ECO:0000313" key="3">
    <source>
        <dbReference type="Proteomes" id="UP000241421"/>
    </source>
</evidence>
<protein>
    <submittedName>
        <fullName evidence="2">DNA-binding protein</fullName>
    </submittedName>
</protein>
<dbReference type="Pfam" id="PF12728">
    <property type="entry name" value="HTH_17"/>
    <property type="match status" value="1"/>
</dbReference>